<organism evidence="1 2">
    <name type="scientific">Selenomonas ruminantium</name>
    <dbReference type="NCBI Taxonomy" id="971"/>
    <lineage>
        <taxon>Bacteria</taxon>
        <taxon>Bacillati</taxon>
        <taxon>Bacillota</taxon>
        <taxon>Negativicutes</taxon>
        <taxon>Selenomonadales</taxon>
        <taxon>Selenomonadaceae</taxon>
        <taxon>Selenomonas</taxon>
    </lineage>
</organism>
<dbReference type="EMBL" id="FOJX01000001">
    <property type="protein sequence ID" value="SFA74720.1"/>
    <property type="molecule type" value="Genomic_DNA"/>
</dbReference>
<evidence type="ECO:0000313" key="1">
    <source>
        <dbReference type="EMBL" id="SFA74720.1"/>
    </source>
</evidence>
<name>A0A1I0VFG6_SELRU</name>
<reference evidence="1 2" key="1">
    <citation type="submission" date="2016-10" db="EMBL/GenBank/DDBJ databases">
        <authorList>
            <person name="de Groot N.N."/>
        </authorList>
    </citation>
    <scope>NUCLEOTIDE SEQUENCE [LARGE SCALE GENOMIC DNA]</scope>
    <source>
        <strain evidence="1 2">L14</strain>
    </source>
</reference>
<sequence>MTEKIEDLMTREEIPYGVIVNIRTDERIYLGDREKIKPDSLIKMCEDDMVSLYQSMEGQILPQYWGQGNVKMLISIPQEDMMVLFFYYKRNDTHEEHHKGKMIDEEVKNLLQIG</sequence>
<proteinExistence type="predicted"/>
<gene>
    <name evidence="1" type="ORF">SAMN05216587_101540</name>
</gene>
<dbReference type="RefSeq" id="WP_074812511.1">
    <property type="nucleotide sequence ID" value="NZ_FOJX01000001.1"/>
</dbReference>
<protein>
    <submittedName>
        <fullName evidence="1">Uncharacterized protein</fullName>
    </submittedName>
</protein>
<dbReference type="AlphaFoldDB" id="A0A1I0VFG6"/>
<dbReference type="Proteomes" id="UP000183843">
    <property type="component" value="Unassembled WGS sequence"/>
</dbReference>
<accession>A0A1I0VFG6</accession>
<evidence type="ECO:0000313" key="2">
    <source>
        <dbReference type="Proteomes" id="UP000183843"/>
    </source>
</evidence>